<dbReference type="GO" id="GO:0008483">
    <property type="term" value="F:transaminase activity"/>
    <property type="evidence" value="ECO:0007669"/>
    <property type="project" value="UniProtKB-KW"/>
</dbReference>
<dbReference type="EMBL" id="CP162599">
    <property type="protein sequence ID" value="XDK32418.1"/>
    <property type="molecule type" value="Genomic_DNA"/>
</dbReference>
<evidence type="ECO:0000256" key="2">
    <source>
        <dbReference type="ARBA" id="ARBA00022576"/>
    </source>
</evidence>
<dbReference type="SUPFAM" id="SSF53383">
    <property type="entry name" value="PLP-dependent transferases"/>
    <property type="match status" value="1"/>
</dbReference>
<evidence type="ECO:0000313" key="6">
    <source>
        <dbReference type="EMBL" id="XDK32418.1"/>
    </source>
</evidence>
<comment type="similarity">
    <text evidence="1 5">Belongs to the class-III pyridoxal-phosphate-dependent aminotransferase family.</text>
</comment>
<dbReference type="PROSITE" id="PS00600">
    <property type="entry name" value="AA_TRANSFER_CLASS_3"/>
    <property type="match status" value="1"/>
</dbReference>
<proteinExistence type="inferred from homology"/>
<dbReference type="RefSeq" id="WP_368653107.1">
    <property type="nucleotide sequence ID" value="NZ_CP162599.1"/>
</dbReference>
<dbReference type="PANTHER" id="PTHR43094:SF1">
    <property type="entry name" value="AMINOTRANSFERASE CLASS-III"/>
    <property type="match status" value="1"/>
</dbReference>
<dbReference type="FunFam" id="3.40.640.10:FF:000014">
    <property type="entry name" value="Adenosylmethionine-8-amino-7-oxononanoate aminotransferase, probable"/>
    <property type="match status" value="1"/>
</dbReference>
<evidence type="ECO:0000256" key="5">
    <source>
        <dbReference type="RuleBase" id="RU003560"/>
    </source>
</evidence>
<protein>
    <submittedName>
        <fullName evidence="6">Aspartate aminotransferase family protein</fullName>
    </submittedName>
</protein>
<organism evidence="6">
    <name type="scientific">Ornithinibacillus sp. 4-3</name>
    <dbReference type="NCBI Taxonomy" id="3231488"/>
    <lineage>
        <taxon>Bacteria</taxon>
        <taxon>Bacillati</taxon>
        <taxon>Bacillota</taxon>
        <taxon>Bacilli</taxon>
        <taxon>Bacillales</taxon>
        <taxon>Bacillaceae</taxon>
        <taxon>Ornithinibacillus</taxon>
    </lineage>
</organism>
<dbReference type="GO" id="GO:0030170">
    <property type="term" value="F:pyridoxal phosphate binding"/>
    <property type="evidence" value="ECO:0007669"/>
    <property type="project" value="InterPro"/>
</dbReference>
<dbReference type="NCBIfam" id="NF005812">
    <property type="entry name" value="PRK07678.1"/>
    <property type="match status" value="1"/>
</dbReference>
<dbReference type="InterPro" id="IPR049704">
    <property type="entry name" value="Aminotrans_3_PPA_site"/>
</dbReference>
<keyword evidence="3" id="KW-0808">Transferase</keyword>
<dbReference type="Gene3D" id="3.40.640.10">
    <property type="entry name" value="Type I PLP-dependent aspartate aminotransferase-like (Major domain)"/>
    <property type="match status" value="1"/>
</dbReference>
<keyword evidence="2 6" id="KW-0032">Aminotransferase</keyword>
<dbReference type="Gene3D" id="3.90.1150.10">
    <property type="entry name" value="Aspartate Aminotransferase, domain 1"/>
    <property type="match status" value="1"/>
</dbReference>
<dbReference type="InterPro" id="IPR015424">
    <property type="entry name" value="PyrdxlP-dep_Trfase"/>
</dbReference>
<evidence type="ECO:0000256" key="4">
    <source>
        <dbReference type="ARBA" id="ARBA00022898"/>
    </source>
</evidence>
<name>A0AB39HMK4_9BACI</name>
<evidence type="ECO:0000256" key="3">
    <source>
        <dbReference type="ARBA" id="ARBA00022679"/>
    </source>
</evidence>
<dbReference type="AlphaFoldDB" id="A0AB39HMK4"/>
<dbReference type="InterPro" id="IPR005814">
    <property type="entry name" value="Aminotrans_3"/>
</dbReference>
<dbReference type="InterPro" id="IPR015421">
    <property type="entry name" value="PyrdxlP-dep_Trfase_major"/>
</dbReference>
<evidence type="ECO:0000256" key="1">
    <source>
        <dbReference type="ARBA" id="ARBA00008954"/>
    </source>
</evidence>
<sequence>MGDHKDILEKDKKYIWHAMRRYNPDGSSIVVEKADGVWLTDVTGKKYLDAMAGLWCVNAGYGRDELAEAAYEQLKTMPYYPMTQSNIPAIKLGEKLNEWLEDDYVLFYSNSGSEANEVAFKLARQYHAHRGEPGRHKFIARYRAYHGNTMGALAATGQAQRKIQYEPLAPGFLHVTPPDIYRSPYQGTLEEQSIATADEIDRVMNYELSETVAAVIMEPIITGGGVIVPHESYMPRVKEICEKHGALLIADEVICGFGRTGKKFGFQNYGVQPDIVTMAKGITSGYLPLSVTAVRREIYEAFQGTENYDHFRHVNTFGGNAAACALALRNLEIYEEEGLIDRSKEMGEKLLEKLADLNNHPHVGHIRGKGLLVGIELVEDKETKEPAKVDKLAKVVGYCKENGVLVGSNMDTVDGFNNIFALSPPLNINEEEIDFVVKVVKEAFAQI</sequence>
<dbReference type="CDD" id="cd00610">
    <property type="entry name" value="OAT_like"/>
    <property type="match status" value="1"/>
</dbReference>
<dbReference type="InterPro" id="IPR015422">
    <property type="entry name" value="PyrdxlP-dep_Trfase_small"/>
</dbReference>
<gene>
    <name evidence="6" type="ORF">AB4Y30_15640</name>
</gene>
<dbReference type="GO" id="GO:0005829">
    <property type="term" value="C:cytosol"/>
    <property type="evidence" value="ECO:0007669"/>
    <property type="project" value="TreeGrafter"/>
</dbReference>
<dbReference type="PIRSF" id="PIRSF000521">
    <property type="entry name" value="Transaminase_4ab_Lys_Orn"/>
    <property type="match status" value="1"/>
</dbReference>
<dbReference type="Pfam" id="PF00202">
    <property type="entry name" value="Aminotran_3"/>
    <property type="match status" value="1"/>
</dbReference>
<keyword evidence="4 5" id="KW-0663">Pyridoxal phosphate</keyword>
<reference evidence="6" key="1">
    <citation type="submission" date="2024-07" db="EMBL/GenBank/DDBJ databases">
        <title>Halotolerant mesophilic bacterium Ornithinibacillus sp. 4-3, sp. nov., isolated from soil.</title>
        <authorList>
            <person name="Sidarenka A.V."/>
            <person name="Guliayeva D.E."/>
            <person name="Leanovich S.I."/>
            <person name="Hileuskaya K.S."/>
            <person name="Akhremchuk A.E."/>
            <person name="Sikolenko M.A."/>
            <person name="Valentovich L.N."/>
        </authorList>
    </citation>
    <scope>NUCLEOTIDE SEQUENCE</scope>
    <source>
        <strain evidence="6">4-3</strain>
    </source>
</reference>
<dbReference type="PANTHER" id="PTHR43094">
    <property type="entry name" value="AMINOTRANSFERASE"/>
    <property type="match status" value="1"/>
</dbReference>
<accession>A0AB39HMK4</accession>